<feature type="region of interest" description="Disordered" evidence="1">
    <location>
        <begin position="13"/>
        <end position="36"/>
    </location>
</feature>
<dbReference type="Ensembl" id="ENSBMST00010013378.1">
    <property type="protein sequence ID" value="ENSBMSP00010012022.1"/>
    <property type="gene ID" value="ENSBMSG00010008822.1"/>
</dbReference>
<accession>A0A8C0CZD4</accession>
<sequence length="120" mass="12571">MRRATEMYSKACLWKARTRSASPPGTGAGGEAEAGAGAAPELLLAAMRAREKRWQSHTKRSPRWKATKRSSAKPTNRTGRSVDFADPGSSLAGNLGCQLTGGTAAAWGRSASSQGHLTVS</sequence>
<name>A0A8C0CZD4_BALMU</name>
<dbReference type="GeneTree" id="ENSGT01050000245125"/>
<proteinExistence type="predicted"/>
<feature type="compositionally biased region" description="Basic residues" evidence="1">
    <location>
        <begin position="55"/>
        <end position="71"/>
    </location>
</feature>
<feature type="region of interest" description="Disordered" evidence="1">
    <location>
        <begin position="50"/>
        <end position="95"/>
    </location>
</feature>
<evidence type="ECO:0000313" key="2">
    <source>
        <dbReference type="Ensembl" id="ENSBMSP00010012022.1"/>
    </source>
</evidence>
<dbReference type="AlphaFoldDB" id="A0A8C0CZD4"/>
<reference evidence="2" key="1">
    <citation type="submission" date="2023-09" db="UniProtKB">
        <authorList>
            <consortium name="Ensembl"/>
        </authorList>
    </citation>
    <scope>IDENTIFICATION</scope>
</reference>
<organism evidence="2">
    <name type="scientific">Balaenoptera musculus</name>
    <name type="common">Blue whale</name>
    <dbReference type="NCBI Taxonomy" id="9771"/>
    <lineage>
        <taxon>Eukaryota</taxon>
        <taxon>Metazoa</taxon>
        <taxon>Chordata</taxon>
        <taxon>Craniata</taxon>
        <taxon>Vertebrata</taxon>
        <taxon>Euteleostomi</taxon>
        <taxon>Mammalia</taxon>
        <taxon>Eutheria</taxon>
        <taxon>Laurasiatheria</taxon>
        <taxon>Artiodactyla</taxon>
        <taxon>Whippomorpha</taxon>
        <taxon>Cetacea</taxon>
        <taxon>Mysticeti</taxon>
        <taxon>Balaenopteridae</taxon>
        <taxon>Balaenoptera</taxon>
    </lineage>
</organism>
<protein>
    <submittedName>
        <fullName evidence="2">Uncharacterized protein</fullName>
    </submittedName>
</protein>
<evidence type="ECO:0000256" key="1">
    <source>
        <dbReference type="SAM" id="MobiDB-lite"/>
    </source>
</evidence>